<evidence type="ECO:0000313" key="9">
    <source>
        <dbReference type="Proteomes" id="UP001216390"/>
    </source>
</evidence>
<name>A0AAE9Y7M8_9ACTN</name>
<evidence type="ECO:0000256" key="7">
    <source>
        <dbReference type="SAM" id="Phobius"/>
    </source>
</evidence>
<feature type="transmembrane region" description="Helical" evidence="7">
    <location>
        <begin position="245"/>
        <end position="266"/>
    </location>
</feature>
<reference evidence="8" key="1">
    <citation type="submission" date="2023-01" db="EMBL/GenBank/DDBJ databases">
        <title>The diversity of Class Acidimicrobiia in South China Sea sediment environments and the proposal of Iamia marina sp. nov., a novel species of the genus Iamia.</title>
        <authorList>
            <person name="He Y."/>
            <person name="Tian X."/>
        </authorList>
    </citation>
    <scope>NUCLEOTIDE SEQUENCE</scope>
    <source>
        <strain evidence="8">DSM 19957</strain>
    </source>
</reference>
<dbReference type="NCBIfam" id="TIGR00765">
    <property type="entry name" value="yihY_not_rbn"/>
    <property type="match status" value="1"/>
</dbReference>
<dbReference type="InterPro" id="IPR017039">
    <property type="entry name" value="Virul_fac_BrkB"/>
</dbReference>
<feature type="transmembrane region" description="Helical" evidence="7">
    <location>
        <begin position="125"/>
        <end position="143"/>
    </location>
</feature>
<keyword evidence="9" id="KW-1185">Reference proteome</keyword>
<accession>A0AAE9Y7M8</accession>
<dbReference type="RefSeq" id="WP_272737737.1">
    <property type="nucleotide sequence ID" value="NZ_CP116942.1"/>
</dbReference>
<dbReference type="EMBL" id="CP116942">
    <property type="protein sequence ID" value="WCO68220.1"/>
    <property type="molecule type" value="Genomic_DNA"/>
</dbReference>
<comment type="subcellular location">
    <subcellularLocation>
        <location evidence="1">Cell membrane</location>
        <topology evidence="1">Multi-pass membrane protein</topology>
    </subcellularLocation>
</comment>
<dbReference type="KEGG" id="ima:PO878_05705"/>
<dbReference type="Proteomes" id="UP001216390">
    <property type="component" value="Chromosome"/>
</dbReference>
<feature type="region of interest" description="Disordered" evidence="6">
    <location>
        <begin position="1"/>
        <end position="41"/>
    </location>
</feature>
<feature type="compositionally biased region" description="Basic and acidic residues" evidence="6">
    <location>
        <begin position="8"/>
        <end position="33"/>
    </location>
</feature>
<evidence type="ECO:0000256" key="3">
    <source>
        <dbReference type="ARBA" id="ARBA00022692"/>
    </source>
</evidence>
<keyword evidence="3 7" id="KW-0812">Transmembrane</keyword>
<feature type="transmembrane region" description="Helical" evidence="7">
    <location>
        <begin position="173"/>
        <end position="194"/>
    </location>
</feature>
<evidence type="ECO:0000256" key="2">
    <source>
        <dbReference type="ARBA" id="ARBA00022475"/>
    </source>
</evidence>
<dbReference type="PANTHER" id="PTHR30213">
    <property type="entry name" value="INNER MEMBRANE PROTEIN YHJD"/>
    <property type="match status" value="1"/>
</dbReference>
<feature type="transmembrane region" description="Helical" evidence="7">
    <location>
        <begin position="278"/>
        <end position="301"/>
    </location>
</feature>
<evidence type="ECO:0000256" key="5">
    <source>
        <dbReference type="ARBA" id="ARBA00023136"/>
    </source>
</evidence>
<dbReference type="PANTHER" id="PTHR30213:SF0">
    <property type="entry name" value="UPF0761 MEMBRANE PROTEIN YIHY"/>
    <property type="match status" value="1"/>
</dbReference>
<feature type="transmembrane region" description="Helical" evidence="7">
    <location>
        <begin position="214"/>
        <end position="233"/>
    </location>
</feature>
<dbReference type="AlphaFoldDB" id="A0AAE9Y7M8"/>
<evidence type="ECO:0000256" key="6">
    <source>
        <dbReference type="SAM" id="MobiDB-lite"/>
    </source>
</evidence>
<dbReference type="GO" id="GO:0005886">
    <property type="term" value="C:plasma membrane"/>
    <property type="evidence" value="ECO:0007669"/>
    <property type="project" value="UniProtKB-SubCell"/>
</dbReference>
<keyword evidence="4 7" id="KW-1133">Transmembrane helix</keyword>
<organism evidence="8 9">
    <name type="scientific">Iamia majanohamensis</name>
    <dbReference type="NCBI Taxonomy" id="467976"/>
    <lineage>
        <taxon>Bacteria</taxon>
        <taxon>Bacillati</taxon>
        <taxon>Actinomycetota</taxon>
        <taxon>Acidimicrobiia</taxon>
        <taxon>Acidimicrobiales</taxon>
        <taxon>Iamiaceae</taxon>
        <taxon>Iamia</taxon>
    </lineage>
</organism>
<proteinExistence type="predicted"/>
<evidence type="ECO:0000256" key="4">
    <source>
        <dbReference type="ARBA" id="ARBA00022989"/>
    </source>
</evidence>
<dbReference type="Pfam" id="PF03631">
    <property type="entry name" value="Virul_fac_BrkB"/>
    <property type="match status" value="1"/>
</dbReference>
<dbReference type="PIRSF" id="PIRSF035875">
    <property type="entry name" value="RNase_BN"/>
    <property type="match status" value="1"/>
</dbReference>
<evidence type="ECO:0000313" key="8">
    <source>
        <dbReference type="EMBL" id="WCO68220.1"/>
    </source>
</evidence>
<evidence type="ECO:0000256" key="1">
    <source>
        <dbReference type="ARBA" id="ARBA00004651"/>
    </source>
</evidence>
<sequence length="342" mass="35563">MTPPPTRADADHEAPTTDRHGSAEEGDRGRDADAPQEVPARGWKDIAVRTAKEAKSDNVALMAAGVAFFALLALVPALLALVSIYGLVADPAEVSTQIDDALSAAPTEVRDLVGEQLTSVTEQSSGGLGLGLAIGVVLALWSASGGMKHLMTAINEAYDEEETRGFVALRGTALLLTLGAIVFVVAAVGVITVVPSLLEDTALGSSAQVAVSLLRWPLLGAGLVVGLAVLYRYGPDRDEPRWTWTAPGTLVAVVLWLVASIAFSIYTSNFGSYGETYGSLGAVVVLMLWLMISAATVIIGAEINAEAEHQTRADTTQGAPRPMGTRDAEVADTLGRSTDGEG</sequence>
<protein>
    <submittedName>
        <fullName evidence="8">YihY/virulence factor BrkB family protein</fullName>
    </submittedName>
</protein>
<feature type="transmembrane region" description="Helical" evidence="7">
    <location>
        <begin position="59"/>
        <end position="85"/>
    </location>
</feature>
<keyword evidence="5 7" id="KW-0472">Membrane</keyword>
<feature type="region of interest" description="Disordered" evidence="6">
    <location>
        <begin position="309"/>
        <end position="342"/>
    </location>
</feature>
<keyword evidence="2" id="KW-1003">Cell membrane</keyword>
<gene>
    <name evidence="8" type="ORF">PO878_05705</name>
</gene>